<evidence type="ECO:0000256" key="1">
    <source>
        <dbReference type="SAM" id="MobiDB-lite"/>
    </source>
</evidence>
<sequence length="183" mass="20781">MTRDIATSFLQEHGIDPALLISVDLNAISSAMDSKNRESIASTSSLALKQHHTTRKPTRALDAHSENNNALAARPTSVNFPTNAYYRSVMENSEVVLNCREVLAMKPKEQQFLADDPRLKSDAQVEDEVRLLLTTRSYNPLPVLEELDRDLRIQKAALERHSRYKEQYDHMAPPQEEPVLRIC</sequence>
<dbReference type="Proteomes" id="UP000051952">
    <property type="component" value="Unassembled WGS sequence"/>
</dbReference>
<proteinExistence type="predicted"/>
<reference evidence="3" key="1">
    <citation type="submission" date="2015-09" db="EMBL/GenBank/DDBJ databases">
        <authorList>
            <consortium name="Pathogen Informatics"/>
        </authorList>
    </citation>
    <scope>NUCLEOTIDE SEQUENCE [LARGE SCALE GENOMIC DNA]</scope>
    <source>
        <strain evidence="3">Lake Konstanz</strain>
    </source>
</reference>
<gene>
    <name evidence="2" type="ORF">BSAL_61435</name>
</gene>
<feature type="compositionally biased region" description="Basic residues" evidence="1">
    <location>
        <begin position="49"/>
        <end position="58"/>
    </location>
</feature>
<organism evidence="2 3">
    <name type="scientific">Bodo saltans</name>
    <name type="common">Flagellated protozoan</name>
    <dbReference type="NCBI Taxonomy" id="75058"/>
    <lineage>
        <taxon>Eukaryota</taxon>
        <taxon>Discoba</taxon>
        <taxon>Euglenozoa</taxon>
        <taxon>Kinetoplastea</taxon>
        <taxon>Metakinetoplastina</taxon>
        <taxon>Eubodonida</taxon>
        <taxon>Bodonidae</taxon>
        <taxon>Bodo</taxon>
    </lineage>
</organism>
<dbReference type="AlphaFoldDB" id="A0A0S4IUK3"/>
<feature type="region of interest" description="Disordered" evidence="1">
    <location>
        <begin position="41"/>
        <end position="63"/>
    </location>
</feature>
<accession>A0A0S4IUK3</accession>
<dbReference type="EMBL" id="CYKH01000302">
    <property type="protein sequence ID" value="CUF33181.1"/>
    <property type="molecule type" value="Genomic_DNA"/>
</dbReference>
<evidence type="ECO:0000313" key="2">
    <source>
        <dbReference type="EMBL" id="CUF33181.1"/>
    </source>
</evidence>
<protein>
    <submittedName>
        <fullName evidence="2">Uncharacterized protein</fullName>
    </submittedName>
</protein>
<keyword evidence="3" id="KW-1185">Reference proteome</keyword>
<evidence type="ECO:0000313" key="3">
    <source>
        <dbReference type="Proteomes" id="UP000051952"/>
    </source>
</evidence>
<dbReference type="VEuPathDB" id="TriTrypDB:BSAL_61435"/>
<name>A0A0S4IUK3_BODSA</name>